<keyword evidence="3" id="KW-1185">Reference proteome</keyword>
<proteinExistence type="predicted"/>
<keyword evidence="1" id="KW-0472">Membrane</keyword>
<comment type="caution">
    <text evidence="2">The sequence shown here is derived from an EMBL/GenBank/DDBJ whole genome shotgun (WGS) entry which is preliminary data.</text>
</comment>
<dbReference type="RefSeq" id="WP_254082831.1">
    <property type="nucleotide sequence ID" value="NZ_JAHESE010000001.1"/>
</dbReference>
<evidence type="ECO:0000313" key="2">
    <source>
        <dbReference type="EMBL" id="MBT1707256.1"/>
    </source>
</evidence>
<dbReference type="Proteomes" id="UP001319080">
    <property type="component" value="Unassembled WGS sequence"/>
</dbReference>
<name>A0AAP2DU31_9BACT</name>
<reference evidence="2 3" key="1">
    <citation type="submission" date="2021-05" db="EMBL/GenBank/DDBJ databases">
        <title>A Polyphasic approach of four new species of the genus Ohtaekwangia: Ohtaekwangia histidinii sp. nov., Ohtaekwangia cretensis sp. nov., Ohtaekwangia indiensis sp. nov., Ohtaekwangia reichenbachii sp. nov. from diverse environment.</title>
        <authorList>
            <person name="Octaviana S."/>
        </authorList>
    </citation>
    <scope>NUCLEOTIDE SEQUENCE [LARGE SCALE GENOMIC DNA]</scope>
    <source>
        <strain evidence="2 3">PWU5</strain>
    </source>
</reference>
<evidence type="ECO:0000313" key="3">
    <source>
        <dbReference type="Proteomes" id="UP001319080"/>
    </source>
</evidence>
<gene>
    <name evidence="2" type="ORF">KK062_03440</name>
</gene>
<organism evidence="2 3">
    <name type="scientific">Dawidia cretensis</name>
    <dbReference type="NCBI Taxonomy" id="2782350"/>
    <lineage>
        <taxon>Bacteria</taxon>
        <taxon>Pseudomonadati</taxon>
        <taxon>Bacteroidota</taxon>
        <taxon>Cytophagia</taxon>
        <taxon>Cytophagales</taxon>
        <taxon>Chryseotaleaceae</taxon>
        <taxon>Dawidia</taxon>
    </lineage>
</organism>
<feature type="transmembrane region" description="Helical" evidence="1">
    <location>
        <begin position="86"/>
        <end position="105"/>
    </location>
</feature>
<accession>A0AAP2DU31</accession>
<keyword evidence="1" id="KW-0812">Transmembrane</keyword>
<feature type="transmembrane region" description="Helical" evidence="1">
    <location>
        <begin position="61"/>
        <end position="81"/>
    </location>
</feature>
<keyword evidence="1" id="KW-1133">Transmembrane helix</keyword>
<dbReference type="AlphaFoldDB" id="A0AAP2DU31"/>
<sequence>MITTFYFIQLIAFQLWYITSEQVDPPAYLRSLLRHKQACRILSAALLLAVAVLFVVRFGWMTGICASIIGLMGVGSLAVLVNPFRYVNETGVVVLYAFFLMLEFLI</sequence>
<feature type="transmembrane region" description="Helical" evidence="1">
    <location>
        <begin position="38"/>
        <end position="55"/>
    </location>
</feature>
<evidence type="ECO:0000256" key="1">
    <source>
        <dbReference type="SAM" id="Phobius"/>
    </source>
</evidence>
<protein>
    <submittedName>
        <fullName evidence="2">Uncharacterized protein</fullName>
    </submittedName>
</protein>
<dbReference type="EMBL" id="JAHESE010000001">
    <property type="protein sequence ID" value="MBT1707256.1"/>
    <property type="molecule type" value="Genomic_DNA"/>
</dbReference>